<keyword evidence="1" id="KW-0812">Transmembrane</keyword>
<dbReference type="Pfam" id="PF18975">
    <property type="entry name" value="DUF5711"/>
    <property type="match status" value="1"/>
</dbReference>
<dbReference type="InterPro" id="IPR043765">
    <property type="entry name" value="DUF5711"/>
</dbReference>
<evidence type="ECO:0000256" key="1">
    <source>
        <dbReference type="SAM" id="Phobius"/>
    </source>
</evidence>
<evidence type="ECO:0000313" key="2">
    <source>
        <dbReference type="EMBL" id="VYS72019.1"/>
    </source>
</evidence>
<keyword evidence="1" id="KW-0472">Membrane</keyword>
<feature type="transmembrane region" description="Helical" evidence="1">
    <location>
        <begin position="25"/>
        <end position="46"/>
    </location>
</feature>
<reference evidence="2" key="1">
    <citation type="submission" date="2019-11" db="EMBL/GenBank/DDBJ databases">
        <authorList>
            <person name="Feng L."/>
        </authorList>
    </citation>
    <scope>NUCLEOTIDE SEQUENCE</scope>
    <source>
        <strain evidence="2">BhanseniiLFYP23</strain>
    </source>
</reference>
<protein>
    <submittedName>
        <fullName evidence="2">Uncharacterized protein</fullName>
    </submittedName>
</protein>
<gene>
    <name evidence="2" type="ORF">BHLFYP23_01244</name>
</gene>
<dbReference type="EMBL" id="CACRSY010000004">
    <property type="protein sequence ID" value="VYS72019.1"/>
    <property type="molecule type" value="Genomic_DNA"/>
</dbReference>
<name>A0A6N2QVQ1_BLAHA</name>
<keyword evidence="1" id="KW-1133">Transmembrane helix</keyword>
<sequence>MNVKKHTSENNKVIQLYKNKWNRKWFIPLGILIFILMVILGIKYHVYHNYRTLASSGNEDTQSSGYIPLGDRLLKYGDDGAYLLSQSHEILWNYTFEMSNPSADVRGEKAVIYDKKGTKMFVLDKNKPISDMETKFPILQAEITEKGSVAAVLQDGEKTWINYYASDGSVIAENQTRIENPGYPLDMTVSPGGENIAVSFLMVENSRLISKVIFYNFGDAGQNKEDNIVAEYQYENIVIPQIIYLDNTTAVAFGDNGYSIFKGIENPKEEVKETIEEEIVSTFHNEKYFGLVLKGTGKKEGYMMQLYSPSGKKMFSEKFEHEYQSIDISKEMIILCDGSKVRMYNLKGILKFDGIIGEGAVKNVFQMSSKRYMVISENGIHTISLK</sequence>
<organism evidence="2">
    <name type="scientific">Blautia hansenii</name>
    <name type="common">Ruminococcus hansenii</name>
    <dbReference type="NCBI Taxonomy" id="1322"/>
    <lineage>
        <taxon>Bacteria</taxon>
        <taxon>Bacillati</taxon>
        <taxon>Bacillota</taxon>
        <taxon>Clostridia</taxon>
        <taxon>Lachnospirales</taxon>
        <taxon>Lachnospiraceae</taxon>
        <taxon>Blautia</taxon>
    </lineage>
</organism>
<dbReference type="AlphaFoldDB" id="A0A6N2QVQ1"/>
<dbReference type="RefSeq" id="WP_003022370.1">
    <property type="nucleotide sequence ID" value="NZ_CACRSY010000004.1"/>
</dbReference>
<proteinExistence type="predicted"/>
<accession>A0A6N2QVQ1</accession>